<dbReference type="InterPro" id="IPR008921">
    <property type="entry name" value="DNA_pol3_clamp-load_cplx_C"/>
</dbReference>
<feature type="domain" description="DNA polymerase III delta subunit C-terminal" evidence="8">
    <location>
        <begin position="208"/>
        <end position="321"/>
    </location>
</feature>
<keyword evidence="5" id="KW-0235">DNA replication</keyword>
<evidence type="ECO:0000259" key="8">
    <source>
        <dbReference type="Pfam" id="PF09115"/>
    </source>
</evidence>
<dbReference type="PANTHER" id="PTHR11669:SF8">
    <property type="entry name" value="DNA POLYMERASE III SUBUNIT DELTA"/>
    <property type="match status" value="1"/>
</dbReference>
<evidence type="ECO:0000256" key="3">
    <source>
        <dbReference type="ARBA" id="ARBA00022679"/>
    </source>
</evidence>
<keyword evidence="3" id="KW-0808">Transferase</keyword>
<dbReference type="Gene3D" id="1.20.272.10">
    <property type="match status" value="1"/>
</dbReference>
<evidence type="ECO:0000256" key="6">
    <source>
        <dbReference type="ARBA" id="ARBA00022932"/>
    </source>
</evidence>
<evidence type="ECO:0000259" key="9">
    <source>
        <dbReference type="Pfam" id="PF21500"/>
    </source>
</evidence>
<dbReference type="Gene3D" id="3.40.50.300">
    <property type="entry name" value="P-loop containing nucleotide triphosphate hydrolases"/>
    <property type="match status" value="1"/>
</dbReference>
<organism evidence="10 11">
    <name type="scientific">Brenneria roseae subsp. americana</name>
    <dbReference type="NCBI Taxonomy" id="1508507"/>
    <lineage>
        <taxon>Bacteria</taxon>
        <taxon>Pseudomonadati</taxon>
        <taxon>Pseudomonadota</taxon>
        <taxon>Gammaproteobacteria</taxon>
        <taxon>Enterobacterales</taxon>
        <taxon>Pectobacteriaceae</taxon>
        <taxon>Brenneria</taxon>
    </lineage>
</organism>
<dbReference type="InterPro" id="IPR015199">
    <property type="entry name" value="DNA_pol_III_delta_C"/>
</dbReference>
<dbReference type="EC" id="2.7.7.7" evidence="1"/>
<evidence type="ECO:0000256" key="1">
    <source>
        <dbReference type="ARBA" id="ARBA00012417"/>
    </source>
</evidence>
<dbReference type="Proteomes" id="UP000245138">
    <property type="component" value="Unassembled WGS sequence"/>
</dbReference>
<dbReference type="Pfam" id="PF21500">
    <property type="entry name" value="HolB_lid"/>
    <property type="match status" value="1"/>
</dbReference>
<dbReference type="GO" id="GO:0006261">
    <property type="term" value="P:DNA-templated DNA replication"/>
    <property type="evidence" value="ECO:0007669"/>
    <property type="project" value="TreeGrafter"/>
</dbReference>
<dbReference type="Pfam" id="PF09115">
    <property type="entry name" value="DNApol3-delta_C"/>
    <property type="match status" value="1"/>
</dbReference>
<dbReference type="NCBIfam" id="NF005941">
    <property type="entry name" value="PRK07993.1"/>
    <property type="match status" value="1"/>
</dbReference>
<name>A0A2U1TXQ5_9GAMM</name>
<dbReference type="GO" id="GO:0003677">
    <property type="term" value="F:DNA binding"/>
    <property type="evidence" value="ECO:0007669"/>
    <property type="project" value="InterPro"/>
</dbReference>
<feature type="domain" description="DNA polymerase III subunit delta' AAA+ ATPase lid" evidence="9">
    <location>
        <begin position="167"/>
        <end position="206"/>
    </location>
</feature>
<dbReference type="SUPFAM" id="SSF52540">
    <property type="entry name" value="P-loop containing nucleoside triphosphate hydrolases"/>
    <property type="match status" value="1"/>
</dbReference>
<dbReference type="InterPro" id="IPR027417">
    <property type="entry name" value="P-loop_NTPase"/>
</dbReference>
<dbReference type="GO" id="GO:0009360">
    <property type="term" value="C:DNA polymerase III complex"/>
    <property type="evidence" value="ECO:0007669"/>
    <property type="project" value="InterPro"/>
</dbReference>
<evidence type="ECO:0000313" key="10">
    <source>
        <dbReference type="EMBL" id="PWC14185.1"/>
    </source>
</evidence>
<dbReference type="PANTHER" id="PTHR11669">
    <property type="entry name" value="REPLICATION FACTOR C / DNA POLYMERASE III GAMMA-TAU SUBUNIT"/>
    <property type="match status" value="1"/>
</dbReference>
<evidence type="ECO:0000313" key="11">
    <source>
        <dbReference type="Proteomes" id="UP000245138"/>
    </source>
</evidence>
<keyword evidence="11" id="KW-1185">Reference proteome</keyword>
<protein>
    <recommendedName>
        <fullName evidence="2">DNA polymerase III subunit delta'</fullName>
        <ecNumber evidence="1">2.7.7.7</ecNumber>
    </recommendedName>
</protein>
<accession>A0A2U1TXQ5</accession>
<dbReference type="NCBIfam" id="TIGR00678">
    <property type="entry name" value="holB"/>
    <property type="match status" value="1"/>
</dbReference>
<comment type="catalytic activity">
    <reaction evidence="7">
        <text>DNA(n) + a 2'-deoxyribonucleoside 5'-triphosphate = DNA(n+1) + diphosphate</text>
        <dbReference type="Rhea" id="RHEA:22508"/>
        <dbReference type="Rhea" id="RHEA-COMP:17339"/>
        <dbReference type="Rhea" id="RHEA-COMP:17340"/>
        <dbReference type="ChEBI" id="CHEBI:33019"/>
        <dbReference type="ChEBI" id="CHEBI:61560"/>
        <dbReference type="ChEBI" id="CHEBI:173112"/>
        <dbReference type="EC" id="2.7.7.7"/>
    </reaction>
</comment>
<dbReference type="InterPro" id="IPR004622">
    <property type="entry name" value="DNA_pol_HolB"/>
</dbReference>
<dbReference type="AlphaFoldDB" id="A0A2U1TXQ5"/>
<dbReference type="Pfam" id="PF13177">
    <property type="entry name" value="DNA_pol3_delta2"/>
    <property type="match status" value="1"/>
</dbReference>
<evidence type="ECO:0000256" key="5">
    <source>
        <dbReference type="ARBA" id="ARBA00022705"/>
    </source>
</evidence>
<dbReference type="SUPFAM" id="SSF48019">
    <property type="entry name" value="post-AAA+ oligomerization domain-like"/>
    <property type="match status" value="1"/>
</dbReference>
<gene>
    <name evidence="10" type="ORF">B4923_04540</name>
</gene>
<dbReference type="RefSeq" id="WP_109053186.1">
    <property type="nucleotide sequence ID" value="NZ_QDKJ01000003.1"/>
</dbReference>
<dbReference type="FunFam" id="3.40.50.300:FF:000890">
    <property type="entry name" value="DNA polymerase III subunit delta"/>
    <property type="match status" value="1"/>
</dbReference>
<dbReference type="GO" id="GO:0003887">
    <property type="term" value="F:DNA-directed DNA polymerase activity"/>
    <property type="evidence" value="ECO:0007669"/>
    <property type="project" value="UniProtKB-KW"/>
</dbReference>
<evidence type="ECO:0000256" key="4">
    <source>
        <dbReference type="ARBA" id="ARBA00022695"/>
    </source>
</evidence>
<evidence type="ECO:0000256" key="7">
    <source>
        <dbReference type="ARBA" id="ARBA00049244"/>
    </source>
</evidence>
<dbReference type="InterPro" id="IPR050238">
    <property type="entry name" value="DNA_Rep/Repair_Clamp_Loader"/>
</dbReference>
<sequence length="337" mass="38381">MDWYPWLNAPYRQLIAQYQAGRGHHAILLHALPGMGDDSLVYALSRWLMCQHPEGIKSCGKCHACNLMVAGTHPDWYTLTPEKGKQSLGIDAVRGVLDKLYQHSRQGGAKVIWLPSAELLTEAAANALLKTLEEPPQRTYFLFGCREPSRLLATMRSRCLYQYLHVPDETQSLLWLNTRHSYDTPAIRTALRLQAGAPLAAEILLQPERWKQRDALCQGLLASLTSHDLLSLIPQLNHDDVDERIHWLTSLLLDAIKWQQGADEHRVNQDQALLVERLAHAFANAQLQYELRQWLVCRQKLLMVTGVNRELLLTERLLDAEQSLSATVQRHFHPFSA</sequence>
<proteinExistence type="predicted"/>
<dbReference type="GO" id="GO:0008408">
    <property type="term" value="F:3'-5' exonuclease activity"/>
    <property type="evidence" value="ECO:0007669"/>
    <property type="project" value="InterPro"/>
</dbReference>
<keyword evidence="4" id="KW-0548">Nucleotidyltransferase</keyword>
<evidence type="ECO:0000256" key="2">
    <source>
        <dbReference type="ARBA" id="ARBA00014363"/>
    </source>
</evidence>
<dbReference type="OrthoDB" id="9811073at2"/>
<reference evidence="10 11" key="1">
    <citation type="submission" date="2018-04" db="EMBL/GenBank/DDBJ databases">
        <title>Brenneria corticis sp.nov.</title>
        <authorList>
            <person name="Li Y."/>
        </authorList>
    </citation>
    <scope>NUCLEOTIDE SEQUENCE [LARGE SCALE GENOMIC DNA]</scope>
    <source>
        <strain evidence="10 11">LMG 27715</strain>
    </source>
</reference>
<comment type="caution">
    <text evidence="10">The sequence shown here is derived from an EMBL/GenBank/DDBJ whole genome shotgun (WGS) entry which is preliminary data.</text>
</comment>
<keyword evidence="6" id="KW-0239">DNA-directed DNA polymerase</keyword>
<dbReference type="EMBL" id="QDKJ01000003">
    <property type="protein sequence ID" value="PWC14185.1"/>
    <property type="molecule type" value="Genomic_DNA"/>
</dbReference>
<dbReference type="InterPro" id="IPR048731">
    <property type="entry name" value="HolB_lid-gammaproteobact"/>
</dbReference>